<accession>A0A8I0GAX1</accession>
<evidence type="ECO:0000256" key="3">
    <source>
        <dbReference type="ARBA" id="ARBA00022884"/>
    </source>
</evidence>
<dbReference type="AlphaFoldDB" id="A0A8I0GAX1"/>
<keyword evidence="2 6" id="KW-0889">Transcription antitermination</keyword>
<evidence type="ECO:0000256" key="6">
    <source>
        <dbReference type="HAMAP-Rule" id="MF_00073"/>
    </source>
</evidence>
<proteinExistence type="inferred from homology"/>
<gene>
    <name evidence="6 9" type="primary">nusB</name>
    <name evidence="9" type="ORF">H8R10_00780</name>
</gene>
<organism evidence="9 10">
    <name type="scientific">Nanchangia anserum</name>
    <dbReference type="NCBI Taxonomy" id="2692125"/>
    <lineage>
        <taxon>Bacteria</taxon>
        <taxon>Bacillati</taxon>
        <taxon>Actinomycetota</taxon>
        <taxon>Actinomycetes</taxon>
        <taxon>Actinomycetales</taxon>
        <taxon>Actinomycetaceae</taxon>
        <taxon>Nanchangia</taxon>
    </lineage>
</organism>
<evidence type="ECO:0000313" key="10">
    <source>
        <dbReference type="Proteomes" id="UP000627538"/>
    </source>
</evidence>
<comment type="function">
    <text evidence="6">Involved in transcription antitermination. Required for transcription of ribosomal RNA (rRNA) genes. Binds specifically to the boxA antiterminator sequence of the ribosomal RNA (rrn) operons.</text>
</comment>
<evidence type="ECO:0000256" key="5">
    <source>
        <dbReference type="ARBA" id="ARBA00023163"/>
    </source>
</evidence>
<keyword evidence="3 6" id="KW-0694">RNA-binding</keyword>
<comment type="caution">
    <text evidence="9">The sequence shown here is derived from an EMBL/GenBank/DDBJ whole genome shotgun (WGS) entry which is preliminary data.</text>
</comment>
<dbReference type="InterPro" id="IPR006027">
    <property type="entry name" value="NusB_RsmB_TIM44"/>
</dbReference>
<keyword evidence="5 6" id="KW-0804">Transcription</keyword>
<sequence>MAKRQRLTARTRARSRAVDTLFEAEVRGFGSDPESLRGLANKRREITTQQTPLPDYAFTIVTGVADAIDVIDDAIATHSHRWSLDRMARTDLAIMRVATWEILCNDDVPDTVAINEALTITRAISTAKSPGFVNAILDAIRRSKYTEDVASPASTAHEADDADTDAVS</sequence>
<keyword evidence="4 6" id="KW-0805">Transcription regulation</keyword>
<evidence type="ECO:0000256" key="7">
    <source>
        <dbReference type="SAM" id="MobiDB-lite"/>
    </source>
</evidence>
<dbReference type="InterPro" id="IPR011605">
    <property type="entry name" value="NusB_fam"/>
</dbReference>
<dbReference type="NCBIfam" id="TIGR01951">
    <property type="entry name" value="nusB"/>
    <property type="match status" value="1"/>
</dbReference>
<dbReference type="HAMAP" id="MF_00073">
    <property type="entry name" value="NusB"/>
    <property type="match status" value="1"/>
</dbReference>
<evidence type="ECO:0000313" key="9">
    <source>
        <dbReference type="EMBL" id="MBD3688780.1"/>
    </source>
</evidence>
<feature type="domain" description="NusB/RsmB/TIM44" evidence="8">
    <location>
        <begin position="12"/>
        <end position="141"/>
    </location>
</feature>
<dbReference type="Pfam" id="PF01029">
    <property type="entry name" value="NusB"/>
    <property type="match status" value="1"/>
</dbReference>
<evidence type="ECO:0000256" key="4">
    <source>
        <dbReference type="ARBA" id="ARBA00023015"/>
    </source>
</evidence>
<dbReference type="InterPro" id="IPR035926">
    <property type="entry name" value="NusB-like_sf"/>
</dbReference>
<reference evidence="9 10" key="1">
    <citation type="submission" date="2020-08" db="EMBL/GenBank/DDBJ databases">
        <title>Winkia gen. nov., sp. nov., isolated from faeces of the Anser albifrons in China.</title>
        <authorList>
            <person name="Liu Q."/>
        </authorList>
    </citation>
    <scope>NUCLEOTIDE SEQUENCE [LARGE SCALE GENOMIC DNA]</scope>
    <source>
        <strain evidence="9 10">C62</strain>
    </source>
</reference>
<feature type="region of interest" description="Disordered" evidence="7">
    <location>
        <begin position="148"/>
        <end position="168"/>
    </location>
</feature>
<dbReference type="EMBL" id="JACRUO010000001">
    <property type="protein sequence ID" value="MBD3688780.1"/>
    <property type="molecule type" value="Genomic_DNA"/>
</dbReference>
<dbReference type="PANTHER" id="PTHR11078">
    <property type="entry name" value="N UTILIZATION SUBSTANCE PROTEIN B-RELATED"/>
    <property type="match status" value="1"/>
</dbReference>
<dbReference type="GO" id="GO:0005829">
    <property type="term" value="C:cytosol"/>
    <property type="evidence" value="ECO:0007669"/>
    <property type="project" value="TreeGrafter"/>
</dbReference>
<dbReference type="GO" id="GO:0003723">
    <property type="term" value="F:RNA binding"/>
    <property type="evidence" value="ECO:0007669"/>
    <property type="project" value="UniProtKB-UniRule"/>
</dbReference>
<evidence type="ECO:0000256" key="2">
    <source>
        <dbReference type="ARBA" id="ARBA00022814"/>
    </source>
</evidence>
<dbReference type="Gene3D" id="1.10.940.10">
    <property type="entry name" value="NusB-like"/>
    <property type="match status" value="1"/>
</dbReference>
<keyword evidence="10" id="KW-1185">Reference proteome</keyword>
<dbReference type="GO" id="GO:0006353">
    <property type="term" value="P:DNA-templated transcription termination"/>
    <property type="evidence" value="ECO:0007669"/>
    <property type="project" value="UniProtKB-UniRule"/>
</dbReference>
<comment type="similarity">
    <text evidence="1 6">Belongs to the NusB family.</text>
</comment>
<evidence type="ECO:0000259" key="8">
    <source>
        <dbReference type="Pfam" id="PF01029"/>
    </source>
</evidence>
<dbReference type="GO" id="GO:0031564">
    <property type="term" value="P:transcription antitermination"/>
    <property type="evidence" value="ECO:0007669"/>
    <property type="project" value="UniProtKB-KW"/>
</dbReference>
<dbReference type="RefSeq" id="WP_191070882.1">
    <property type="nucleotide sequence ID" value="NZ_CP060506.1"/>
</dbReference>
<dbReference type="PANTHER" id="PTHR11078:SF3">
    <property type="entry name" value="ANTITERMINATION NUSB DOMAIN-CONTAINING PROTEIN"/>
    <property type="match status" value="1"/>
</dbReference>
<protein>
    <recommendedName>
        <fullName evidence="6">Transcription antitermination protein NusB</fullName>
    </recommendedName>
    <alternativeName>
        <fullName evidence="6">Antitermination factor NusB</fullName>
    </alternativeName>
</protein>
<name>A0A8I0GAX1_9ACTO</name>
<dbReference type="SUPFAM" id="SSF48013">
    <property type="entry name" value="NusB-like"/>
    <property type="match status" value="1"/>
</dbReference>
<dbReference type="Proteomes" id="UP000627538">
    <property type="component" value="Unassembled WGS sequence"/>
</dbReference>
<evidence type="ECO:0000256" key="1">
    <source>
        <dbReference type="ARBA" id="ARBA00005952"/>
    </source>
</evidence>